<dbReference type="InterPro" id="IPR029058">
    <property type="entry name" value="AB_hydrolase_fold"/>
</dbReference>
<dbReference type="PANTHER" id="PTHR43433">
    <property type="entry name" value="HYDROLASE, ALPHA/BETA FOLD FAMILY PROTEIN"/>
    <property type="match status" value="1"/>
</dbReference>
<dbReference type="InterPro" id="IPR000073">
    <property type="entry name" value="AB_hydrolase_1"/>
</dbReference>
<comment type="caution">
    <text evidence="2">The sequence shown here is derived from an EMBL/GenBank/DDBJ whole genome shotgun (WGS) entry which is preliminary data.</text>
</comment>
<evidence type="ECO:0000313" key="3">
    <source>
        <dbReference type="Proteomes" id="UP001275664"/>
    </source>
</evidence>
<evidence type="ECO:0000313" key="2">
    <source>
        <dbReference type="EMBL" id="MDX6042133.1"/>
    </source>
</evidence>
<accession>A0ABU4QS96</accession>
<dbReference type="RefSeq" id="WP_319786720.1">
    <property type="nucleotide sequence ID" value="NZ_JAWXRD010000040.1"/>
</dbReference>
<keyword evidence="3" id="KW-1185">Reference proteome</keyword>
<dbReference type="InterPro" id="IPR050471">
    <property type="entry name" value="AB_hydrolase"/>
</dbReference>
<sequence>MTRLPLIDNSHTPLVLIGGTLCTARLWGPLIERLNVSAVICLTLASADSAQESSRQLLPVLPPRFLLAGFSLGAIVALQMAADAPERLAGLTLTSVNPLADRPENAVPRRAAVQAAREQGHGEWLSGSLWNHYVAPTNRHNRALHDTLCLMAEETDSETFSRQTEIAISRRDNRAALRGLRCPVLILNGEHDPICTPEHHRLAAECAPKTTWVTLNLAGHFCVLESPDNAAAPLRQWIMESLICE</sequence>
<protein>
    <submittedName>
        <fullName evidence="2">Alpha/beta hydrolase</fullName>
    </submittedName>
</protein>
<keyword evidence="2" id="KW-0378">Hydrolase</keyword>
<feature type="domain" description="AB hydrolase-1" evidence="1">
    <location>
        <begin position="40"/>
        <end position="230"/>
    </location>
</feature>
<dbReference type="EMBL" id="JAWXRD010000040">
    <property type="protein sequence ID" value="MDX6042133.1"/>
    <property type="molecule type" value="Genomic_DNA"/>
</dbReference>
<proteinExistence type="predicted"/>
<dbReference type="SUPFAM" id="SSF53474">
    <property type="entry name" value="alpha/beta-Hydrolases"/>
    <property type="match status" value="1"/>
</dbReference>
<dbReference type="PANTHER" id="PTHR43433:SF4">
    <property type="entry name" value="NON-HEME CHLOROPEROXIDASE-RELATED"/>
    <property type="match status" value="1"/>
</dbReference>
<dbReference type="GO" id="GO:0016787">
    <property type="term" value="F:hydrolase activity"/>
    <property type="evidence" value="ECO:0007669"/>
    <property type="project" value="UniProtKB-KW"/>
</dbReference>
<reference evidence="2 3" key="1">
    <citation type="submission" date="2023-11" db="EMBL/GenBank/DDBJ databases">
        <title>Scandinavium wanjuensis sp. nov., isolated from lettuce South Korea.</title>
        <authorList>
            <person name="Park J."/>
            <person name="Park S."/>
            <person name="Oh K.K."/>
            <person name="Cho G.S."/>
            <person name="Franz C.M.A.P."/>
        </authorList>
    </citation>
    <scope>NUCLEOTIDE SEQUENCE [LARGE SCALE GENOMIC DNA]</scope>
    <source>
        <strain evidence="2 3">V105_6</strain>
    </source>
</reference>
<organism evidence="2 3">
    <name type="scientific">Scandinavium lactucae</name>
    <dbReference type="NCBI Taxonomy" id="3095028"/>
    <lineage>
        <taxon>Bacteria</taxon>
        <taxon>Pseudomonadati</taxon>
        <taxon>Pseudomonadota</taxon>
        <taxon>Gammaproteobacteria</taxon>
        <taxon>Enterobacterales</taxon>
        <taxon>Enterobacteriaceae</taxon>
        <taxon>Scandinavium</taxon>
    </lineage>
</organism>
<dbReference type="Pfam" id="PF12697">
    <property type="entry name" value="Abhydrolase_6"/>
    <property type="match status" value="1"/>
</dbReference>
<name>A0ABU4QS96_9ENTR</name>
<gene>
    <name evidence="2" type="ORF">SIK69_18245</name>
</gene>
<evidence type="ECO:0000259" key="1">
    <source>
        <dbReference type="Pfam" id="PF12697"/>
    </source>
</evidence>
<dbReference type="Proteomes" id="UP001275664">
    <property type="component" value="Unassembled WGS sequence"/>
</dbReference>
<dbReference type="Gene3D" id="3.40.50.1820">
    <property type="entry name" value="alpha/beta hydrolase"/>
    <property type="match status" value="1"/>
</dbReference>